<sequence length="181" mass="20540">MQLMSDKSSVSEDTTINNVSQASPTIPYQPFHPPTLIPSPIYDPRLIQEHYPYYPPVFVPSTGVYQLWPYPSPNASPLPSEPSKNPDSPVKKTFFQNVEDARYVDLTAPIQQLAHTTADKKEGTTTVTADEYEALEGFGQFCAKPREYKQVPVRLQLSQIHSFRQHLHLVQESFQRNTHIG</sequence>
<feature type="region of interest" description="Disordered" evidence="1">
    <location>
        <begin position="1"/>
        <end position="31"/>
    </location>
</feature>
<keyword evidence="3" id="KW-1185">Reference proteome</keyword>
<accession>A0A367IS36</accession>
<comment type="caution">
    <text evidence="2">The sequence shown here is derived from an EMBL/GenBank/DDBJ whole genome shotgun (WGS) entry which is preliminary data.</text>
</comment>
<dbReference type="STRING" id="4846.A0A367IS36"/>
<name>A0A367IS36_RHIST</name>
<evidence type="ECO:0000313" key="3">
    <source>
        <dbReference type="Proteomes" id="UP000253551"/>
    </source>
</evidence>
<proteinExistence type="predicted"/>
<evidence type="ECO:0000313" key="2">
    <source>
        <dbReference type="EMBL" id="RCH80510.1"/>
    </source>
</evidence>
<dbReference type="AlphaFoldDB" id="A0A367IS36"/>
<reference evidence="2 3" key="1">
    <citation type="journal article" date="2018" name="G3 (Bethesda)">
        <title>Phylogenetic and Phylogenomic Definition of Rhizopus Species.</title>
        <authorList>
            <person name="Gryganskyi A.P."/>
            <person name="Golan J."/>
            <person name="Dolatabadi S."/>
            <person name="Mondo S."/>
            <person name="Robb S."/>
            <person name="Idnurm A."/>
            <person name="Muszewska A."/>
            <person name="Steczkiewicz K."/>
            <person name="Masonjones S."/>
            <person name="Liao H.L."/>
            <person name="Gajdeczka M.T."/>
            <person name="Anike F."/>
            <person name="Vuek A."/>
            <person name="Anishchenko I.M."/>
            <person name="Voigt K."/>
            <person name="de Hoog G.S."/>
            <person name="Smith M.E."/>
            <person name="Heitman J."/>
            <person name="Vilgalys R."/>
            <person name="Stajich J.E."/>
        </authorList>
    </citation>
    <scope>NUCLEOTIDE SEQUENCE [LARGE SCALE GENOMIC DNA]</scope>
    <source>
        <strain evidence="2 3">LSU 92-RS-03</strain>
    </source>
</reference>
<dbReference type="Proteomes" id="UP000253551">
    <property type="component" value="Unassembled WGS sequence"/>
</dbReference>
<dbReference type="EMBL" id="PJQM01005961">
    <property type="protein sequence ID" value="RCH80510.1"/>
    <property type="molecule type" value="Genomic_DNA"/>
</dbReference>
<protein>
    <submittedName>
        <fullName evidence="2">Uncharacterized protein</fullName>
    </submittedName>
</protein>
<organism evidence="2 3">
    <name type="scientific">Rhizopus stolonifer</name>
    <name type="common">Rhizopus nigricans</name>
    <dbReference type="NCBI Taxonomy" id="4846"/>
    <lineage>
        <taxon>Eukaryota</taxon>
        <taxon>Fungi</taxon>
        <taxon>Fungi incertae sedis</taxon>
        <taxon>Mucoromycota</taxon>
        <taxon>Mucoromycotina</taxon>
        <taxon>Mucoromycetes</taxon>
        <taxon>Mucorales</taxon>
        <taxon>Mucorineae</taxon>
        <taxon>Rhizopodaceae</taxon>
        <taxon>Rhizopus</taxon>
    </lineage>
</organism>
<evidence type="ECO:0000256" key="1">
    <source>
        <dbReference type="SAM" id="MobiDB-lite"/>
    </source>
</evidence>
<feature type="compositionally biased region" description="Polar residues" evidence="1">
    <location>
        <begin position="1"/>
        <end position="26"/>
    </location>
</feature>
<gene>
    <name evidence="2" type="ORF">CU098_007405</name>
</gene>
<dbReference type="OrthoDB" id="6365676at2759"/>